<dbReference type="Pfam" id="PF03564">
    <property type="entry name" value="DUF1759"/>
    <property type="match status" value="1"/>
</dbReference>
<reference evidence="5" key="1">
    <citation type="journal article" date="2010" name="Nature">
        <title>The Amphimedon queenslandica genome and the evolution of animal complexity.</title>
        <authorList>
            <person name="Srivastava M."/>
            <person name="Simakov O."/>
            <person name="Chapman J."/>
            <person name="Fahey B."/>
            <person name="Gauthier M.E."/>
            <person name="Mitros T."/>
            <person name="Richards G.S."/>
            <person name="Conaco C."/>
            <person name="Dacre M."/>
            <person name="Hellsten U."/>
            <person name="Larroux C."/>
            <person name="Putnam N.H."/>
            <person name="Stanke M."/>
            <person name="Adamska M."/>
            <person name="Darling A."/>
            <person name="Degnan S.M."/>
            <person name="Oakley T.H."/>
            <person name="Plachetzki D.C."/>
            <person name="Zhai Y."/>
            <person name="Adamski M."/>
            <person name="Calcino A."/>
            <person name="Cummins S.F."/>
            <person name="Goodstein D.M."/>
            <person name="Harris C."/>
            <person name="Jackson D.J."/>
            <person name="Leys S.P."/>
            <person name="Shu S."/>
            <person name="Woodcroft B.J."/>
            <person name="Vervoort M."/>
            <person name="Kosik K.S."/>
            <person name="Manning G."/>
            <person name="Degnan B.M."/>
            <person name="Rokhsar D.S."/>
        </authorList>
    </citation>
    <scope>NUCLEOTIDE SEQUENCE [LARGE SCALE GENOMIC DNA]</scope>
</reference>
<evidence type="ECO:0000313" key="4">
    <source>
        <dbReference type="EnsemblMetazoa" id="Aqu2.1.07710_001"/>
    </source>
</evidence>
<feature type="domain" description="DUF1758" evidence="3">
    <location>
        <begin position="438"/>
        <end position="592"/>
    </location>
</feature>
<dbReference type="Gene3D" id="3.30.70.270">
    <property type="match status" value="1"/>
</dbReference>
<name>A0A1X7T055_AMPQE</name>
<feature type="domain" description="Reverse transcriptase" evidence="2">
    <location>
        <begin position="774"/>
        <end position="901"/>
    </location>
</feature>
<dbReference type="OrthoDB" id="6511288at2759"/>
<dbReference type="Pfam" id="PF05380">
    <property type="entry name" value="Peptidase_A17"/>
    <property type="match status" value="1"/>
</dbReference>
<evidence type="ECO:0008006" key="6">
    <source>
        <dbReference type="Google" id="ProtNLM"/>
    </source>
</evidence>
<evidence type="ECO:0000256" key="1">
    <source>
        <dbReference type="SAM" id="Coils"/>
    </source>
</evidence>
<gene>
    <name evidence="4" type="primary">100639084</name>
</gene>
<evidence type="ECO:0000259" key="2">
    <source>
        <dbReference type="Pfam" id="PF00078"/>
    </source>
</evidence>
<dbReference type="InterPro" id="IPR000477">
    <property type="entry name" value="RT_dom"/>
</dbReference>
<organism evidence="4">
    <name type="scientific">Amphimedon queenslandica</name>
    <name type="common">Sponge</name>
    <dbReference type="NCBI Taxonomy" id="400682"/>
    <lineage>
        <taxon>Eukaryota</taxon>
        <taxon>Metazoa</taxon>
        <taxon>Porifera</taxon>
        <taxon>Demospongiae</taxon>
        <taxon>Heteroscleromorpha</taxon>
        <taxon>Haplosclerida</taxon>
        <taxon>Niphatidae</taxon>
        <taxon>Amphimedon</taxon>
    </lineage>
</organism>
<dbReference type="PANTHER" id="PTHR47331">
    <property type="entry name" value="PHD-TYPE DOMAIN-CONTAINING PROTEIN"/>
    <property type="match status" value="1"/>
</dbReference>
<dbReference type="EnsemblMetazoa" id="XM_003391300.1">
    <property type="protein sequence ID" value="XP_003391348.1"/>
    <property type="gene ID" value="LOC100639084"/>
</dbReference>
<protein>
    <recommendedName>
        <fullName evidence="6">CCHC-type domain-containing protein</fullName>
    </recommendedName>
</protein>
<keyword evidence="1" id="KW-0175">Coiled coil</keyword>
<feature type="coiled-coil region" evidence="1">
    <location>
        <begin position="36"/>
        <end position="73"/>
    </location>
</feature>
<dbReference type="KEGG" id="aqu:100639084"/>
<proteinExistence type="predicted"/>
<dbReference type="InterPro" id="IPR008042">
    <property type="entry name" value="Retrotrans_Pao"/>
</dbReference>
<dbReference type="OMA" id="ANRICAI"/>
<dbReference type="STRING" id="400682.A0A1X7T055"/>
<dbReference type="InterPro" id="IPR043502">
    <property type="entry name" value="DNA/RNA_pol_sf"/>
</dbReference>
<dbReference type="Proteomes" id="UP000007879">
    <property type="component" value="Unassembled WGS sequence"/>
</dbReference>
<dbReference type="EnsemblMetazoa" id="Aqu2.1.07710_001">
    <property type="protein sequence ID" value="Aqu2.1.07710_001"/>
    <property type="gene ID" value="Aqu2.1.07710"/>
</dbReference>
<dbReference type="CDD" id="cd01644">
    <property type="entry name" value="RT_pepA17"/>
    <property type="match status" value="1"/>
</dbReference>
<dbReference type="Pfam" id="PF00078">
    <property type="entry name" value="RVT_1"/>
    <property type="match status" value="1"/>
</dbReference>
<dbReference type="InParanoid" id="A0A1X7T055"/>
<dbReference type="AlphaFoldDB" id="A0A1X7T055"/>
<dbReference type="Gene3D" id="3.10.10.10">
    <property type="entry name" value="HIV Type 1 Reverse Transcriptase, subunit A, domain 1"/>
    <property type="match status" value="1"/>
</dbReference>
<dbReference type="eggNOG" id="ENOG502QR56">
    <property type="taxonomic scope" value="Eukaryota"/>
</dbReference>
<evidence type="ECO:0000259" key="3">
    <source>
        <dbReference type="Pfam" id="PF05585"/>
    </source>
</evidence>
<dbReference type="InterPro" id="IPR008737">
    <property type="entry name" value="DUF1758"/>
</dbReference>
<dbReference type="InterPro" id="IPR043128">
    <property type="entry name" value="Rev_trsase/Diguanyl_cyclase"/>
</dbReference>
<dbReference type="Pfam" id="PF05585">
    <property type="entry name" value="DUF1758"/>
    <property type="match status" value="1"/>
</dbReference>
<dbReference type="SUPFAM" id="SSF56672">
    <property type="entry name" value="DNA/RNA polymerases"/>
    <property type="match status" value="1"/>
</dbReference>
<dbReference type="InterPro" id="IPR005312">
    <property type="entry name" value="DUF1759"/>
</dbReference>
<accession>A0A1X7T055</accession>
<sequence>MADIAAKKRVRRGQRGAVTRKIGEAVGLLQAEEPDMAKLEQIGATLEEKKEALRDMDKEIEELIEDEEELVDEICKGDEVREEIKAIISRIDALRTDASSETRGVSAPMTTPTDIIHATPCKVRLPKINLKVFDGDITQWIPFWESYCSAIHDNSQLSDIEKFTYLKSLVEKTAKEAIAGLSLSTANYQQAIEILKRRFGNKEKIVNRHMDLLVGLEGVYSDQKLGMLRKLYDKVETHIRSLEALGIKADTYGGLLCPILIKKLPPEMKLTISRKLSSDEWSTDKIMQVILDEIEARERMDLKGRDEKRGKERETHTGATLFSGGDNYCCYCKAQGHNPESCRRVSSVEERRQILRRVGRCFICLRKGHISSKCRSRWKCMKCKEQHHTSICNKGTQPKKDEKPLNPGATSFTSERATTMYTSPMKQAVLLQTAEAVIRNPLSNQRGHANIIFDLGSQRSYITSQFSRELELRVLGKKSVTILTFGSKEENSQRCGLVKARILTQDQTEVEVTMLVVPLICEPLTKPCIQDCLRKYPHLQKLQLADQSTQEQFQPDILIGSDFYWQLMTGETVKSKQGPTAVCSKLGWVLSGPTETGTDQDISTLVTHVLRVTTESGTKPLDKRLQAFWELEAIGIVDKEEDVYEQFTDHITFEDGHYQVALPWKNPLENIPDNYDLSLRRLNGLLKRLSQDRELFMTYDAIIQEQLQKGIVEEVEEPELIAGDRVHYLPHHAVIRTDKETTKIRIVYDASAKQNGPSLNECLHTGPKLHQKIVDILLTFRSHQVAIAADIEKAFLNISVAPQDRDVLRFLWVADIAADVPQIKVMKFTRVMFGVSSSPFLLNATIQKHMQGFTKQYPYIVPKLLQATYVDDIITGARTETEAEELYTIGKKLLQKGGFNLRKFVSNSSELQKKISQKEIGKEGIVALVRGSQKVLGVLWNVDTDELVFDLRDISREANEISPTKRRVVSTVSKFFDPLGLISPVTVQFKMLFQALCRNKVGWDEPLRGELLQIWNKLAKDLMRVSTVRVPRYYLSQMQGEQSCSYQLQGFCDASKGAYAAVIYLVAKSDSKRITQLLIAKTRVAPLTKQTIPRLELLAAVILARLMSTTQEALSRVMKLDSPRCYTDSEIALHWIRGKDRAWKPFVQNRVQEIRRHVDMEYWNHCAGLDNPADIPSRGQQAKELVGNTLWFEGPKWLGMQDREDVEWEGQLPAECLKELRTKDCSLTCLVGKVSDKKGIASIMDIERYSSI</sequence>
<dbReference type="PANTHER" id="PTHR47331:SF1">
    <property type="entry name" value="GAG-LIKE PROTEIN"/>
    <property type="match status" value="1"/>
</dbReference>
<evidence type="ECO:0000313" key="5">
    <source>
        <dbReference type="Proteomes" id="UP000007879"/>
    </source>
</evidence>
<keyword evidence="5" id="KW-1185">Reference proteome</keyword>
<reference evidence="4" key="2">
    <citation type="submission" date="2017-05" db="UniProtKB">
        <authorList>
            <consortium name="EnsemblMetazoa"/>
        </authorList>
    </citation>
    <scope>IDENTIFICATION</scope>
</reference>